<protein>
    <submittedName>
        <fullName evidence="2">Uncharacterized protein</fullName>
    </submittedName>
</protein>
<feature type="region of interest" description="Disordered" evidence="1">
    <location>
        <begin position="141"/>
        <end position="161"/>
    </location>
</feature>
<organism evidence="2 3">
    <name type="scientific">Canariomyces notabilis</name>
    <dbReference type="NCBI Taxonomy" id="2074819"/>
    <lineage>
        <taxon>Eukaryota</taxon>
        <taxon>Fungi</taxon>
        <taxon>Dikarya</taxon>
        <taxon>Ascomycota</taxon>
        <taxon>Pezizomycotina</taxon>
        <taxon>Sordariomycetes</taxon>
        <taxon>Sordariomycetidae</taxon>
        <taxon>Sordariales</taxon>
        <taxon>Chaetomiaceae</taxon>
        <taxon>Canariomyces</taxon>
    </lineage>
</organism>
<dbReference type="RefSeq" id="XP_064675444.1">
    <property type="nucleotide sequence ID" value="XM_064810489.1"/>
</dbReference>
<evidence type="ECO:0000313" key="2">
    <source>
        <dbReference type="EMBL" id="KAK4117874.1"/>
    </source>
</evidence>
<evidence type="ECO:0000256" key="1">
    <source>
        <dbReference type="SAM" id="MobiDB-lite"/>
    </source>
</evidence>
<dbReference type="EMBL" id="MU853332">
    <property type="protein sequence ID" value="KAK4117874.1"/>
    <property type="molecule type" value="Genomic_DNA"/>
</dbReference>
<keyword evidence="3" id="KW-1185">Reference proteome</keyword>
<dbReference type="Proteomes" id="UP001302812">
    <property type="component" value="Unassembled WGS sequence"/>
</dbReference>
<evidence type="ECO:0000313" key="3">
    <source>
        <dbReference type="Proteomes" id="UP001302812"/>
    </source>
</evidence>
<dbReference type="AlphaFoldDB" id="A0AAN6TNU6"/>
<comment type="caution">
    <text evidence="2">The sequence shown here is derived from an EMBL/GenBank/DDBJ whole genome shotgun (WGS) entry which is preliminary data.</text>
</comment>
<accession>A0AAN6TNU6</accession>
<reference evidence="2" key="2">
    <citation type="submission" date="2023-05" db="EMBL/GenBank/DDBJ databases">
        <authorList>
            <consortium name="Lawrence Berkeley National Laboratory"/>
            <person name="Steindorff A."/>
            <person name="Hensen N."/>
            <person name="Bonometti L."/>
            <person name="Westerberg I."/>
            <person name="Brannstrom I.O."/>
            <person name="Guillou S."/>
            <person name="Cros-Aarteil S."/>
            <person name="Calhoun S."/>
            <person name="Haridas S."/>
            <person name="Kuo A."/>
            <person name="Mondo S."/>
            <person name="Pangilinan J."/>
            <person name="Riley R."/>
            <person name="Labutti K."/>
            <person name="Andreopoulos B."/>
            <person name="Lipzen A."/>
            <person name="Chen C."/>
            <person name="Yanf M."/>
            <person name="Daum C."/>
            <person name="Ng V."/>
            <person name="Clum A."/>
            <person name="Ohm R."/>
            <person name="Martin F."/>
            <person name="Silar P."/>
            <person name="Natvig D."/>
            <person name="Lalanne C."/>
            <person name="Gautier V."/>
            <person name="Ament-Velasquez S.L."/>
            <person name="Kruys A."/>
            <person name="Hutchinson M.I."/>
            <person name="Powell A.J."/>
            <person name="Barry K."/>
            <person name="Miller A.N."/>
            <person name="Grigoriev I.V."/>
            <person name="Debuchy R."/>
            <person name="Gladieux P."/>
            <person name="Thoren M.H."/>
            <person name="Johannesson H."/>
        </authorList>
    </citation>
    <scope>NUCLEOTIDE SEQUENCE</scope>
    <source>
        <strain evidence="2">CBS 508.74</strain>
    </source>
</reference>
<feature type="compositionally biased region" description="Basic and acidic residues" evidence="1">
    <location>
        <begin position="150"/>
        <end position="161"/>
    </location>
</feature>
<dbReference type="GeneID" id="89934614"/>
<sequence>MYIHTSSRQQEHVCRPLRLLRMKRHHPKMDSGPAQLALCLPARRDGGQGDFLALAGGSTGGTGVAVASVVRAEGVSLGTRSEAWYAASGFAVQLYHPKDTRPGPVLSRVHCPFTKFFDEAAHPVSTQAYLRLPTERHTCAGSRANSQHNVVKDQGHRRQGV</sequence>
<reference evidence="2" key="1">
    <citation type="journal article" date="2023" name="Mol. Phylogenet. Evol.">
        <title>Genome-scale phylogeny and comparative genomics of the fungal order Sordariales.</title>
        <authorList>
            <person name="Hensen N."/>
            <person name="Bonometti L."/>
            <person name="Westerberg I."/>
            <person name="Brannstrom I.O."/>
            <person name="Guillou S."/>
            <person name="Cros-Aarteil S."/>
            <person name="Calhoun S."/>
            <person name="Haridas S."/>
            <person name="Kuo A."/>
            <person name="Mondo S."/>
            <person name="Pangilinan J."/>
            <person name="Riley R."/>
            <person name="LaButti K."/>
            <person name="Andreopoulos B."/>
            <person name="Lipzen A."/>
            <person name="Chen C."/>
            <person name="Yan M."/>
            <person name="Daum C."/>
            <person name="Ng V."/>
            <person name="Clum A."/>
            <person name="Steindorff A."/>
            <person name="Ohm R.A."/>
            <person name="Martin F."/>
            <person name="Silar P."/>
            <person name="Natvig D.O."/>
            <person name="Lalanne C."/>
            <person name="Gautier V."/>
            <person name="Ament-Velasquez S.L."/>
            <person name="Kruys A."/>
            <person name="Hutchinson M.I."/>
            <person name="Powell A.J."/>
            <person name="Barry K."/>
            <person name="Miller A.N."/>
            <person name="Grigoriev I.V."/>
            <person name="Debuchy R."/>
            <person name="Gladieux P."/>
            <person name="Hiltunen Thoren M."/>
            <person name="Johannesson H."/>
        </authorList>
    </citation>
    <scope>NUCLEOTIDE SEQUENCE</scope>
    <source>
        <strain evidence="2">CBS 508.74</strain>
    </source>
</reference>
<name>A0AAN6TNU6_9PEZI</name>
<gene>
    <name evidence="2" type="ORF">N656DRAFT_67643</name>
</gene>
<proteinExistence type="predicted"/>